<dbReference type="GO" id="GO:0051539">
    <property type="term" value="F:4 iron, 4 sulfur cluster binding"/>
    <property type="evidence" value="ECO:0007669"/>
    <property type="project" value="UniProtKB-KW"/>
</dbReference>
<gene>
    <name evidence="9" type="ORF">TH606_07655</name>
</gene>
<dbReference type="InterPro" id="IPR050572">
    <property type="entry name" value="Fe-S_Ferredoxin"/>
</dbReference>
<keyword evidence="1" id="KW-0813">Transport</keyword>
<protein>
    <recommendedName>
        <fullName evidence="8">4Fe-4S ferredoxin-type domain-containing protein</fullName>
    </recommendedName>
</protein>
<keyword evidence="3" id="KW-0479">Metal-binding</keyword>
<dbReference type="InterPro" id="IPR045854">
    <property type="entry name" value="NO2/SO3_Rdtase_4Fe4S_sf"/>
</dbReference>
<dbReference type="Gene3D" id="3.30.70.20">
    <property type="match status" value="1"/>
</dbReference>
<dbReference type="SUPFAM" id="SSF54862">
    <property type="entry name" value="4Fe-4S ferredoxins"/>
    <property type="match status" value="1"/>
</dbReference>
<evidence type="ECO:0000256" key="1">
    <source>
        <dbReference type="ARBA" id="ARBA00022448"/>
    </source>
</evidence>
<dbReference type="GO" id="GO:0016491">
    <property type="term" value="F:oxidoreductase activity"/>
    <property type="evidence" value="ECO:0007669"/>
    <property type="project" value="InterPro"/>
</dbReference>
<keyword evidence="10" id="KW-1185">Reference proteome</keyword>
<evidence type="ECO:0000313" key="9">
    <source>
        <dbReference type="EMBL" id="OAG27275.1"/>
    </source>
</evidence>
<dbReference type="AlphaFoldDB" id="A0A177E5U6"/>
<keyword evidence="7" id="KW-0411">Iron-sulfur</keyword>
<dbReference type="InterPro" id="IPR017896">
    <property type="entry name" value="4Fe4S_Fe-S-bd"/>
</dbReference>
<dbReference type="Pfam" id="PF00037">
    <property type="entry name" value="Fer4"/>
    <property type="match status" value="1"/>
</dbReference>
<evidence type="ECO:0000256" key="6">
    <source>
        <dbReference type="ARBA" id="ARBA00023004"/>
    </source>
</evidence>
<dbReference type="PANTHER" id="PTHR43687">
    <property type="entry name" value="ADENYLYLSULFATE REDUCTASE, BETA SUBUNIT"/>
    <property type="match status" value="1"/>
</dbReference>
<proteinExistence type="predicted"/>
<evidence type="ECO:0000256" key="2">
    <source>
        <dbReference type="ARBA" id="ARBA00022485"/>
    </source>
</evidence>
<sequence length="189" mass="21048">MAVMDTESLTQKCQNVLEKAKLGDFFRSLGLKQSKRYRFRVYIAACPNACTQVHIADFGVIGQAIPALVGDCNACGSCIEVCEEDAITLFEDRFPLINTEYCVNCGACIKVCPKNALQIGECGYKVLAGGKLGRHPRLAKKIFSLVDEEKAVKLLEKTINFYKENCQHGERLRIVIEKVGWDSYLSSLK</sequence>
<dbReference type="Proteomes" id="UP000076964">
    <property type="component" value="Unassembled WGS sequence"/>
</dbReference>
<keyword evidence="4" id="KW-0677">Repeat</keyword>
<keyword evidence="5" id="KW-0249">Electron transport</keyword>
<dbReference type="STRING" id="1795632.TH606_07655"/>
<feature type="domain" description="4Fe-4S ferredoxin-type" evidence="8">
    <location>
        <begin position="93"/>
        <end position="122"/>
    </location>
</feature>
<keyword evidence="6" id="KW-0408">Iron</keyword>
<dbReference type="Gene3D" id="3.30.413.10">
    <property type="entry name" value="Sulfite Reductase Hemoprotein, domain 1"/>
    <property type="match status" value="1"/>
</dbReference>
<dbReference type="PROSITE" id="PS51379">
    <property type="entry name" value="4FE4S_FER_2"/>
    <property type="match status" value="2"/>
</dbReference>
<evidence type="ECO:0000256" key="3">
    <source>
        <dbReference type="ARBA" id="ARBA00022723"/>
    </source>
</evidence>
<dbReference type="InterPro" id="IPR006067">
    <property type="entry name" value="NO2/SO3_Rdtase_4Fe4S_dom"/>
</dbReference>
<evidence type="ECO:0000256" key="4">
    <source>
        <dbReference type="ARBA" id="ARBA00022737"/>
    </source>
</evidence>
<dbReference type="EMBL" id="LSFI01000034">
    <property type="protein sequence ID" value="OAG27275.1"/>
    <property type="molecule type" value="Genomic_DNA"/>
</dbReference>
<dbReference type="Pfam" id="PF01077">
    <property type="entry name" value="NIR_SIR"/>
    <property type="match status" value="1"/>
</dbReference>
<evidence type="ECO:0000313" key="10">
    <source>
        <dbReference type="Proteomes" id="UP000076964"/>
    </source>
</evidence>
<keyword evidence="2" id="KW-0004">4Fe-4S</keyword>
<organism evidence="9 10">
    <name type="scientific">Thermodesulfatator autotrophicus</name>
    <dbReference type="NCBI Taxonomy" id="1795632"/>
    <lineage>
        <taxon>Bacteria</taxon>
        <taxon>Pseudomonadati</taxon>
        <taxon>Thermodesulfobacteriota</taxon>
        <taxon>Thermodesulfobacteria</taxon>
        <taxon>Thermodesulfobacteriales</taxon>
        <taxon>Thermodesulfatatoraceae</taxon>
        <taxon>Thermodesulfatator</taxon>
    </lineage>
</organism>
<dbReference type="SUPFAM" id="SSF56014">
    <property type="entry name" value="Nitrite and sulphite reductase 4Fe-4S domain-like"/>
    <property type="match status" value="1"/>
</dbReference>
<feature type="domain" description="4Fe-4S ferredoxin-type" evidence="8">
    <location>
        <begin position="64"/>
        <end position="92"/>
    </location>
</feature>
<dbReference type="GO" id="GO:0020037">
    <property type="term" value="F:heme binding"/>
    <property type="evidence" value="ECO:0007669"/>
    <property type="project" value="InterPro"/>
</dbReference>
<reference evidence="9 10" key="1">
    <citation type="submission" date="2016-02" db="EMBL/GenBank/DDBJ databases">
        <title>Draft genome sequence of Thermodesulfatator sp. S606.</title>
        <authorList>
            <person name="Lai Q."/>
            <person name="Cao J."/>
            <person name="Dupont S."/>
            <person name="Shao Z."/>
            <person name="Jebbar M."/>
            <person name="Alain K."/>
        </authorList>
    </citation>
    <scope>NUCLEOTIDE SEQUENCE [LARGE SCALE GENOMIC DNA]</scope>
    <source>
        <strain evidence="9 10">S606</strain>
    </source>
</reference>
<name>A0A177E5U6_9BACT</name>
<dbReference type="GO" id="GO:0046872">
    <property type="term" value="F:metal ion binding"/>
    <property type="evidence" value="ECO:0007669"/>
    <property type="project" value="UniProtKB-KW"/>
</dbReference>
<evidence type="ECO:0000256" key="5">
    <source>
        <dbReference type="ARBA" id="ARBA00022982"/>
    </source>
</evidence>
<evidence type="ECO:0000256" key="7">
    <source>
        <dbReference type="ARBA" id="ARBA00023014"/>
    </source>
</evidence>
<dbReference type="PANTHER" id="PTHR43687:SF6">
    <property type="entry name" value="L-ASPARTATE SEMIALDEHYDE SULFURTRANSFERASE IRON-SULFUR SUBUNIT"/>
    <property type="match status" value="1"/>
</dbReference>
<dbReference type="PROSITE" id="PS00198">
    <property type="entry name" value="4FE4S_FER_1"/>
    <property type="match status" value="1"/>
</dbReference>
<dbReference type="RefSeq" id="WP_068542584.1">
    <property type="nucleotide sequence ID" value="NZ_LSFI01000034.1"/>
</dbReference>
<dbReference type="InterPro" id="IPR017900">
    <property type="entry name" value="4Fe4S_Fe_S_CS"/>
</dbReference>
<comment type="caution">
    <text evidence="9">The sequence shown here is derived from an EMBL/GenBank/DDBJ whole genome shotgun (WGS) entry which is preliminary data.</text>
</comment>
<accession>A0A177E5U6</accession>
<evidence type="ECO:0000259" key="8">
    <source>
        <dbReference type="PROSITE" id="PS51379"/>
    </source>
</evidence>